<feature type="transmembrane region" description="Helical" evidence="5">
    <location>
        <begin position="391"/>
        <end position="414"/>
    </location>
</feature>
<feature type="transmembrane region" description="Helical" evidence="5">
    <location>
        <begin position="54"/>
        <end position="73"/>
    </location>
</feature>
<organism evidence="7 8">
    <name type="scientific">Caenorhabditis briggsae</name>
    <dbReference type="NCBI Taxonomy" id="6238"/>
    <lineage>
        <taxon>Eukaryota</taxon>
        <taxon>Metazoa</taxon>
        <taxon>Ecdysozoa</taxon>
        <taxon>Nematoda</taxon>
        <taxon>Chromadorea</taxon>
        <taxon>Rhabditida</taxon>
        <taxon>Rhabditina</taxon>
        <taxon>Rhabditomorpha</taxon>
        <taxon>Rhabditoidea</taxon>
        <taxon>Rhabditidae</taxon>
        <taxon>Peloderinae</taxon>
        <taxon>Caenorhabditis</taxon>
    </lineage>
</organism>
<proteinExistence type="predicted"/>
<dbReference type="HOGENOM" id="CLU_050281_0_0_1"/>
<keyword evidence="2 5" id="KW-0812">Transmembrane</keyword>
<dbReference type="Gene3D" id="1.20.1070.10">
    <property type="entry name" value="Rhodopsin 7-helix transmembrane proteins"/>
    <property type="match status" value="1"/>
</dbReference>
<dbReference type="InterPro" id="IPR047130">
    <property type="entry name" value="7TM_GPCR_Srsx_nematod"/>
</dbReference>
<dbReference type="SMART" id="SM01381">
    <property type="entry name" value="7TM_GPCR_Srsx"/>
    <property type="match status" value="1"/>
</dbReference>
<dbReference type="KEGG" id="cbr:CBG_02598"/>
<dbReference type="InterPro" id="IPR000276">
    <property type="entry name" value="GPCR_Rhodpsn"/>
</dbReference>
<dbReference type="GeneID" id="8572394"/>
<feature type="transmembrane region" description="Helical" evidence="5">
    <location>
        <begin position="148"/>
        <end position="170"/>
    </location>
</feature>
<evidence type="ECO:0000256" key="1">
    <source>
        <dbReference type="ARBA" id="ARBA00004370"/>
    </source>
</evidence>
<evidence type="ECO:0000256" key="2">
    <source>
        <dbReference type="ARBA" id="ARBA00022692"/>
    </source>
</evidence>
<evidence type="ECO:0000313" key="8">
    <source>
        <dbReference type="Proteomes" id="UP000008549"/>
    </source>
</evidence>
<dbReference type="WormBase" id="CBG02598">
    <property type="protein sequence ID" value="CBP06301"/>
    <property type="gene ID" value="WBGene00025621"/>
</dbReference>
<dbReference type="AlphaFoldDB" id="A8WTY6"/>
<feature type="transmembrane region" description="Helical" evidence="5">
    <location>
        <begin position="272"/>
        <end position="289"/>
    </location>
</feature>
<keyword evidence="3 5" id="KW-1133">Transmembrane helix</keyword>
<dbReference type="InParanoid" id="A8WTY6"/>
<evidence type="ECO:0000256" key="5">
    <source>
        <dbReference type="SAM" id="Phobius"/>
    </source>
</evidence>
<evidence type="ECO:0000256" key="3">
    <source>
        <dbReference type="ARBA" id="ARBA00022989"/>
    </source>
</evidence>
<feature type="transmembrane region" description="Helical" evidence="5">
    <location>
        <begin position="235"/>
        <end position="260"/>
    </location>
</feature>
<feature type="transmembrane region" description="Helical" evidence="5">
    <location>
        <begin position="20"/>
        <end position="47"/>
    </location>
</feature>
<sequence>MFTRNETVNTSVTHGFEDLITYHIVNTSLGAISTLVNTLLIIIFLSYRPFRTRYVLLILLNIGDLINSMAIVLTGLNRIELYSTAIRTMTLPVRTSVECAIEPWLILKLIGDILIPVSTFWMGVERLVAILFPIFYRFSVDGKAVKYLVVPGISLLFVFCSICVAFYLAFTENHLTSFYCGRKAAFGEGFGTFIYCCNITCNVASTIFATAAYFKALNLSKTQPRMQRQVNVIRYYLLISVLSTLLVSLPNTIALFQLYVEKVSDSLSKPAYWMQTINSGIHFFVYLALNKEFRARTFRMFKMVHSEEMSLSIFMGRRHKKRFGGGVNIYWQDANRLCFFPQTSKTHHGSLEDTPDGHFLFAFHFFSSFLGFLLFLQKFRISPNCFTFRQSFFILLNINPLGLFAGCVLPHVTLKCSFTIWYSKEYTLFAALFESVCDNVDWI</sequence>
<dbReference type="Pfam" id="PF10320">
    <property type="entry name" value="7TM_GPCR_Srsx"/>
    <property type="match status" value="1"/>
</dbReference>
<dbReference type="InterPro" id="IPR019424">
    <property type="entry name" value="7TM_GPCR_Srsx"/>
</dbReference>
<reference evidence="7 8" key="1">
    <citation type="journal article" date="2003" name="PLoS Biol.">
        <title>The genome sequence of Caenorhabditis briggsae: a platform for comparative genomics.</title>
        <authorList>
            <person name="Stein L.D."/>
            <person name="Bao Z."/>
            <person name="Blasiar D."/>
            <person name="Blumenthal T."/>
            <person name="Brent M.R."/>
            <person name="Chen N."/>
            <person name="Chinwalla A."/>
            <person name="Clarke L."/>
            <person name="Clee C."/>
            <person name="Coghlan A."/>
            <person name="Coulson A."/>
            <person name="D'Eustachio P."/>
            <person name="Fitch D.H."/>
            <person name="Fulton L.A."/>
            <person name="Fulton R.E."/>
            <person name="Griffiths-Jones S."/>
            <person name="Harris T.W."/>
            <person name="Hillier L.W."/>
            <person name="Kamath R."/>
            <person name="Kuwabara P.E."/>
            <person name="Mardis E.R."/>
            <person name="Marra M.A."/>
            <person name="Miner T.L."/>
            <person name="Minx P."/>
            <person name="Mullikin J.C."/>
            <person name="Plumb R.W."/>
            <person name="Rogers J."/>
            <person name="Schein J.E."/>
            <person name="Sohrmann M."/>
            <person name="Spieth J."/>
            <person name="Stajich J.E."/>
            <person name="Wei C."/>
            <person name="Willey D."/>
            <person name="Wilson R.K."/>
            <person name="Durbin R."/>
            <person name="Waterston R.H."/>
        </authorList>
    </citation>
    <scope>NUCLEOTIDE SEQUENCE [LARGE SCALE GENOMIC DNA]</scope>
    <source>
        <strain evidence="7 8">AF16</strain>
    </source>
</reference>
<dbReference type="GO" id="GO:0016020">
    <property type="term" value="C:membrane"/>
    <property type="evidence" value="ECO:0007669"/>
    <property type="project" value="UniProtKB-SubCell"/>
</dbReference>
<comment type="subcellular location">
    <subcellularLocation>
        <location evidence="1">Membrane</location>
    </subcellularLocation>
</comment>
<dbReference type="CTD" id="8572394"/>
<keyword evidence="4 5" id="KW-0472">Membrane</keyword>
<dbReference type="PANTHER" id="PTHR23360:SF29">
    <property type="entry name" value="G_PROTEIN_RECEP_F1_2 DOMAIN-CONTAINING PROTEIN"/>
    <property type="match status" value="1"/>
</dbReference>
<evidence type="ECO:0000256" key="4">
    <source>
        <dbReference type="ARBA" id="ARBA00023136"/>
    </source>
</evidence>
<dbReference type="RefSeq" id="XP_045092261.1">
    <property type="nucleotide sequence ID" value="XM_045242508.1"/>
</dbReference>
<accession>A8WTY6</accession>
<dbReference type="Proteomes" id="UP000008549">
    <property type="component" value="Unassembled WGS sequence"/>
</dbReference>
<dbReference type="PANTHER" id="PTHR23360">
    <property type="entry name" value="G-PROTEIN COUPLED RECEPTORS FAMILY 1 PROFILE DOMAIN-CONTAINING PROTEIN-RELATED"/>
    <property type="match status" value="1"/>
</dbReference>
<keyword evidence="8" id="KW-1185">Reference proteome</keyword>
<evidence type="ECO:0000259" key="6">
    <source>
        <dbReference type="PROSITE" id="PS50262"/>
    </source>
</evidence>
<dbReference type="PROSITE" id="PS50262">
    <property type="entry name" value="G_PROTEIN_RECEP_F1_2"/>
    <property type="match status" value="1"/>
</dbReference>
<dbReference type="SUPFAM" id="SSF81321">
    <property type="entry name" value="Family A G protein-coupled receptor-like"/>
    <property type="match status" value="1"/>
</dbReference>
<evidence type="ECO:0000313" key="9">
    <source>
        <dbReference type="WormBase" id="CBG02598"/>
    </source>
</evidence>
<feature type="domain" description="G-protein coupled receptors family 1 profile" evidence="6">
    <location>
        <begin position="36"/>
        <end position="286"/>
    </location>
</feature>
<feature type="transmembrane region" description="Helical" evidence="5">
    <location>
        <begin position="359"/>
        <end position="379"/>
    </location>
</feature>
<gene>
    <name evidence="7 9" type="ORF">CBG02598</name>
    <name evidence="7" type="ORF">CBG_02598</name>
</gene>
<feature type="transmembrane region" description="Helical" evidence="5">
    <location>
        <begin position="190"/>
        <end position="214"/>
    </location>
</feature>
<feature type="transmembrane region" description="Helical" evidence="5">
    <location>
        <begin position="113"/>
        <end position="136"/>
    </location>
</feature>
<protein>
    <submittedName>
        <fullName evidence="7">Protein CBG02598</fullName>
    </submittedName>
</protein>
<name>A8WTY6_CAEBR</name>
<dbReference type="STRING" id="6238.A8WTY6"/>
<dbReference type="eggNOG" id="ENOG502SS4E">
    <property type="taxonomic scope" value="Eukaryota"/>
</dbReference>
<evidence type="ECO:0000313" key="7">
    <source>
        <dbReference type="EMBL" id="CAP23948.2"/>
    </source>
</evidence>
<reference evidence="7 8" key="2">
    <citation type="journal article" date="2011" name="PLoS Genet.">
        <title>Caenorhabditis briggsae recombinant inbred line genotypes reveal inter-strain incompatibility and the evolution of recombination.</title>
        <authorList>
            <person name="Ross J.A."/>
            <person name="Koboldt D.C."/>
            <person name="Staisch J.E."/>
            <person name="Chamberlin H.M."/>
            <person name="Gupta B.P."/>
            <person name="Miller R.D."/>
            <person name="Baird S.E."/>
            <person name="Haag E.S."/>
        </authorList>
    </citation>
    <scope>NUCLEOTIDE SEQUENCE [LARGE SCALE GENOMIC DNA]</scope>
    <source>
        <strain evidence="7 8">AF16</strain>
    </source>
</reference>
<dbReference type="GO" id="GO:0004930">
    <property type="term" value="F:G protein-coupled receptor activity"/>
    <property type="evidence" value="ECO:0007669"/>
    <property type="project" value="InterPro"/>
</dbReference>
<dbReference type="InterPro" id="IPR017452">
    <property type="entry name" value="GPCR_Rhodpsn_7TM"/>
</dbReference>
<dbReference type="EMBL" id="HE601438">
    <property type="protein sequence ID" value="CAP23948.2"/>
    <property type="molecule type" value="Genomic_DNA"/>
</dbReference>
<dbReference type="OMA" id="YRPFRTR"/>